<dbReference type="PANTHER" id="PTHR43249:SF1">
    <property type="entry name" value="D-GLUCOSIDE 3-DEHYDROGENASE"/>
    <property type="match status" value="1"/>
</dbReference>
<dbReference type="InterPro" id="IPR000683">
    <property type="entry name" value="Gfo/Idh/MocA-like_OxRdtase_N"/>
</dbReference>
<dbReference type="PANTHER" id="PTHR43249">
    <property type="entry name" value="UDP-N-ACETYL-2-AMINO-2-DEOXY-D-GLUCURONATE OXIDASE"/>
    <property type="match status" value="1"/>
</dbReference>
<evidence type="ECO:0000313" key="3">
    <source>
        <dbReference type="Proteomes" id="UP000288388"/>
    </source>
</evidence>
<organism evidence="2 3">
    <name type="scientific">Enterococcus avium</name>
    <name type="common">Streptococcus avium</name>
    <dbReference type="NCBI Taxonomy" id="33945"/>
    <lineage>
        <taxon>Bacteria</taxon>
        <taxon>Bacillati</taxon>
        <taxon>Bacillota</taxon>
        <taxon>Bacilli</taxon>
        <taxon>Lactobacillales</taxon>
        <taxon>Enterococcaceae</taxon>
        <taxon>Enterococcus</taxon>
    </lineage>
</organism>
<dbReference type="Gene3D" id="3.30.360.10">
    <property type="entry name" value="Dihydrodipicolinate Reductase, domain 2"/>
    <property type="match status" value="1"/>
</dbReference>
<dbReference type="SUPFAM" id="SSF55347">
    <property type="entry name" value="Glyceraldehyde-3-phosphate dehydrogenase-like, C-terminal domain"/>
    <property type="match status" value="1"/>
</dbReference>
<evidence type="ECO:0000313" key="2">
    <source>
        <dbReference type="EMBL" id="RVU96140.1"/>
    </source>
</evidence>
<proteinExistence type="inferred from homology"/>
<accession>A0A437URK0</accession>
<comment type="similarity">
    <text evidence="1">Belongs to the Gfo/Idh/MocA family.</text>
</comment>
<protein>
    <submittedName>
        <fullName evidence="2">Gfo/Idh/MocA family oxidoreductase</fullName>
    </submittedName>
</protein>
<dbReference type="SUPFAM" id="SSF51735">
    <property type="entry name" value="NAD(P)-binding Rossmann-fold domains"/>
    <property type="match status" value="1"/>
</dbReference>
<dbReference type="Gene3D" id="3.40.50.720">
    <property type="entry name" value="NAD(P)-binding Rossmann-like Domain"/>
    <property type="match status" value="1"/>
</dbReference>
<gene>
    <name evidence="2" type="ORF">EK398_15520</name>
</gene>
<sequence>MKKIAIIGAGQVAEKVHAAYYLTKPETFQLVAVVDPNLARAELFCQRNQFKQAYTSTTEMLIEEQPDIVSVCTPNRFHYDSVMSALAAGCSVFCEKPPAMTSLEAENMWKLAEKKSVCLAYDFQHRYSPEAQMLKENIALLGDIYYSEANALRRSGVPGWGNFIDKTLQGGGPLIDYGIHMLDTALYLLDFPKIKAVSGYQYQKIGPRKNQGSFGFWDPEKYTVEDSLFGTLEFENGGILRINTSFALNIQADKVLDVQLCGDEAGANLYPGKIYTDQAGELKVIKQIESKETNNHFTSIDHFCRKVAGDPQAIIADGRQGYIVQKVIAALYQSAEIGEKVEL</sequence>
<dbReference type="InterPro" id="IPR004104">
    <property type="entry name" value="Gfo/Idh/MocA-like_OxRdtase_C"/>
</dbReference>
<reference evidence="2 3" key="1">
    <citation type="submission" date="2018-12" db="EMBL/GenBank/DDBJ databases">
        <title>A novel vanA-carrying plasmid in a clinical isolate of Enterococcus avium.</title>
        <authorList>
            <person name="Bernasconi O.J."/>
            <person name="Luzzaro F."/>
            <person name="Endimiani A."/>
        </authorList>
    </citation>
    <scope>NUCLEOTIDE SEQUENCE [LARGE SCALE GENOMIC DNA]</scope>
    <source>
        <strain evidence="2 3">LC0559/18</strain>
    </source>
</reference>
<dbReference type="EMBL" id="RYZS01000001">
    <property type="protein sequence ID" value="RVU96140.1"/>
    <property type="molecule type" value="Genomic_DNA"/>
</dbReference>
<dbReference type="RefSeq" id="WP_016181372.1">
    <property type="nucleotide sequence ID" value="NZ_CAAKOH010000033.1"/>
</dbReference>
<dbReference type="Proteomes" id="UP000288388">
    <property type="component" value="Unassembled WGS sequence"/>
</dbReference>
<dbReference type="Pfam" id="PF02894">
    <property type="entry name" value="GFO_IDH_MocA_C"/>
    <property type="match status" value="1"/>
</dbReference>
<evidence type="ECO:0000256" key="1">
    <source>
        <dbReference type="ARBA" id="ARBA00010928"/>
    </source>
</evidence>
<comment type="caution">
    <text evidence="2">The sequence shown here is derived from an EMBL/GenBank/DDBJ whole genome shotgun (WGS) entry which is preliminary data.</text>
</comment>
<dbReference type="InterPro" id="IPR052515">
    <property type="entry name" value="Gfo/Idh/MocA_Oxidoreductase"/>
</dbReference>
<dbReference type="Pfam" id="PF01408">
    <property type="entry name" value="GFO_IDH_MocA"/>
    <property type="match status" value="1"/>
</dbReference>
<dbReference type="GO" id="GO:0000166">
    <property type="term" value="F:nucleotide binding"/>
    <property type="evidence" value="ECO:0007669"/>
    <property type="project" value="InterPro"/>
</dbReference>
<dbReference type="AlphaFoldDB" id="A0A437URK0"/>
<dbReference type="InterPro" id="IPR036291">
    <property type="entry name" value="NAD(P)-bd_dom_sf"/>
</dbReference>
<name>A0A437URK0_ENTAV</name>